<dbReference type="CDD" id="cd04301">
    <property type="entry name" value="NAT_SF"/>
    <property type="match status" value="1"/>
</dbReference>
<dbReference type="STRING" id="512763.DC20_16055"/>
<dbReference type="Gene3D" id="3.40.630.30">
    <property type="match status" value="1"/>
</dbReference>
<evidence type="ECO:0000313" key="3">
    <source>
        <dbReference type="Proteomes" id="UP000061382"/>
    </source>
</evidence>
<dbReference type="AlphaFoldDB" id="A0A0P0CUA7"/>
<reference evidence="2 3" key="1">
    <citation type="submission" date="2015-08" db="EMBL/GenBank/DDBJ databases">
        <title>Complete genome sequence of Rufibacter tibetensis strain 1351t, a radiation-resistant bacterium from tibet plateau.</title>
        <authorList>
            <person name="Dai J."/>
        </authorList>
    </citation>
    <scope>NUCLEOTIDE SEQUENCE [LARGE SCALE GENOMIC DNA]</scope>
    <source>
        <strain evidence="2 3">1351</strain>
    </source>
</reference>
<dbReference type="PROSITE" id="PS51186">
    <property type="entry name" value="GNAT"/>
    <property type="match status" value="1"/>
</dbReference>
<dbReference type="OrthoDB" id="9803233at2"/>
<dbReference type="PANTHER" id="PTHR43305:SF1">
    <property type="entry name" value="FAMILY N-ACETYLTRANSFERASE, PUTATIVE (AFU_ORTHOLOGUE AFUA_2G01380)-RELATED"/>
    <property type="match status" value="1"/>
</dbReference>
<sequence>MEKRITYRVAESHEDFQQSQAIIIEYLETLRIDLAYMNLPDEFATMSQKYGAQEGVLILALDGEEAIGCVGVRRLEPEIAELKRLYVRESHRGYKVGVTLFEKALENARSLGYTRIRLDVIPTLVKAKELYRSFGFYEVPPYFNNPVEGTAYMEKVLDEKQ</sequence>
<dbReference type="Proteomes" id="UP000061382">
    <property type="component" value="Chromosome"/>
</dbReference>
<dbReference type="InterPro" id="IPR000182">
    <property type="entry name" value="GNAT_dom"/>
</dbReference>
<dbReference type="Pfam" id="PF00583">
    <property type="entry name" value="Acetyltransf_1"/>
    <property type="match status" value="1"/>
</dbReference>
<dbReference type="InterPro" id="IPR016181">
    <property type="entry name" value="Acyl_CoA_acyltransferase"/>
</dbReference>
<feature type="domain" description="N-acetyltransferase" evidence="1">
    <location>
        <begin position="5"/>
        <end position="158"/>
    </location>
</feature>
<proteinExistence type="predicted"/>
<evidence type="ECO:0000259" key="1">
    <source>
        <dbReference type="PROSITE" id="PS51186"/>
    </source>
</evidence>
<keyword evidence="3" id="KW-1185">Reference proteome</keyword>
<dbReference type="PANTHER" id="PTHR43305">
    <property type="entry name" value="FAMILY N-ACETYLTRANSFERASE, PUTATIVE (AFU_ORTHOLOGUE AFUA_2G01380)-RELATED"/>
    <property type="match status" value="1"/>
</dbReference>
<name>A0A0P0CUA7_9BACT</name>
<dbReference type="PATRIC" id="fig|512763.3.peg.3531"/>
<dbReference type="GO" id="GO:0016747">
    <property type="term" value="F:acyltransferase activity, transferring groups other than amino-acyl groups"/>
    <property type="evidence" value="ECO:0007669"/>
    <property type="project" value="InterPro"/>
</dbReference>
<dbReference type="KEGG" id="rti:DC20_16055"/>
<accession>A0A0P0CUA7</accession>
<organism evidence="2 3">
    <name type="scientific">Rufibacter tibetensis</name>
    <dbReference type="NCBI Taxonomy" id="512763"/>
    <lineage>
        <taxon>Bacteria</taxon>
        <taxon>Pseudomonadati</taxon>
        <taxon>Bacteroidota</taxon>
        <taxon>Cytophagia</taxon>
        <taxon>Cytophagales</taxon>
        <taxon>Hymenobacteraceae</taxon>
        <taxon>Rufibacter</taxon>
    </lineage>
</organism>
<dbReference type="InterPro" id="IPR052777">
    <property type="entry name" value="Acetyltransferase_Enz"/>
</dbReference>
<dbReference type="RefSeq" id="WP_062544754.1">
    <property type="nucleotide sequence ID" value="NZ_CP012643.1"/>
</dbReference>
<dbReference type="SUPFAM" id="SSF55729">
    <property type="entry name" value="Acyl-CoA N-acyltransferases (Nat)"/>
    <property type="match status" value="1"/>
</dbReference>
<dbReference type="EMBL" id="CP012643">
    <property type="protein sequence ID" value="ALJ00203.1"/>
    <property type="molecule type" value="Genomic_DNA"/>
</dbReference>
<evidence type="ECO:0000313" key="2">
    <source>
        <dbReference type="EMBL" id="ALJ00203.1"/>
    </source>
</evidence>
<gene>
    <name evidence="2" type="ORF">DC20_16055</name>
</gene>
<protein>
    <recommendedName>
        <fullName evidence="1">N-acetyltransferase domain-containing protein</fullName>
    </recommendedName>
</protein>